<dbReference type="FunCoup" id="A0A6P3ER01">
    <property type="interactions" value="562"/>
</dbReference>
<evidence type="ECO:0000313" key="13">
    <source>
        <dbReference type="RefSeq" id="XP_004629395.1"/>
    </source>
</evidence>
<evidence type="ECO:0000256" key="3">
    <source>
        <dbReference type="ARBA" id="ARBA00019463"/>
    </source>
</evidence>
<comment type="function">
    <text evidence="11">Homodimeric cytokine expressed predominantly by T-lymphocytes and NK cells that plays an important role in the survival, differentiation, and chemotaxis of eosinophils. Acts also on activated and resting B-cells to induce immunoglobulin production, growth, and differentiation. Mechanistically, exerts its biological effects through a receptor composed of IL5RA subunit and the cytokine receptor common subunit beta/CSF2RB. Binding to the receptor leads to activation of various kinases including LYN, SYK and JAK2 and thereby propagates signals through the RAS-MAPK and JAK-STAT5 pathways respectively.</text>
</comment>
<sequence length="135" mass="15230">MSALLQLGLLALGALCVCAVPKESATLRALVKETLTLLSTHRALLTGNETLRISVPAHKNHQLCVEEIFQGIDTLRNQSAHGDAVEMLFQNLFLIKKHIDLEKQKCGEERRRAKQFLDYLQEFLAVINTEWTMES</sequence>
<protein>
    <recommendedName>
        <fullName evidence="3 11">Interleukin-5</fullName>
    </recommendedName>
    <alternativeName>
        <fullName evidence="11">Eosinophil differentiation factor</fullName>
    </alternativeName>
</protein>
<dbReference type="OrthoDB" id="9446172at2759"/>
<evidence type="ECO:0000256" key="8">
    <source>
        <dbReference type="ARBA" id="ARBA00023157"/>
    </source>
</evidence>
<comment type="subcellular location">
    <subcellularLocation>
        <location evidence="1 11">Secreted</location>
    </subcellularLocation>
</comment>
<comment type="similarity">
    <text evidence="2 11">Belongs to the IL-5 family.</text>
</comment>
<dbReference type="InterPro" id="IPR009079">
    <property type="entry name" value="4_helix_cytokine-like_core"/>
</dbReference>
<dbReference type="GO" id="GO:0071803">
    <property type="term" value="P:positive regulation of podosome assembly"/>
    <property type="evidence" value="ECO:0007669"/>
    <property type="project" value="Ensembl"/>
</dbReference>
<keyword evidence="9 11" id="KW-0325">Glycoprotein</keyword>
<keyword evidence="4 11" id="KW-0202">Cytokine</keyword>
<dbReference type="Gene3D" id="1.20.1250.10">
    <property type="match status" value="1"/>
</dbReference>
<dbReference type="Proteomes" id="UP000515203">
    <property type="component" value="Unplaced"/>
</dbReference>
<dbReference type="GO" id="GO:0030222">
    <property type="term" value="P:eosinophil differentiation"/>
    <property type="evidence" value="ECO:0007669"/>
    <property type="project" value="Ensembl"/>
</dbReference>
<dbReference type="GeneID" id="101585807"/>
<dbReference type="PANTHER" id="PTHR48491">
    <property type="entry name" value="INTERLEUKIN-5"/>
    <property type="match status" value="1"/>
</dbReference>
<dbReference type="PRINTS" id="PR00432">
    <property type="entry name" value="INTERLEUKIN5"/>
</dbReference>
<keyword evidence="6 11" id="KW-0732">Signal</keyword>
<dbReference type="OMA" id="VPTHKNH"/>
<organism evidence="12 13">
    <name type="scientific">Octodon degus</name>
    <name type="common">Degu</name>
    <name type="synonym">Sciurus degus</name>
    <dbReference type="NCBI Taxonomy" id="10160"/>
    <lineage>
        <taxon>Eukaryota</taxon>
        <taxon>Metazoa</taxon>
        <taxon>Chordata</taxon>
        <taxon>Craniata</taxon>
        <taxon>Vertebrata</taxon>
        <taxon>Euteleostomi</taxon>
        <taxon>Mammalia</taxon>
        <taxon>Eutheria</taxon>
        <taxon>Euarchontoglires</taxon>
        <taxon>Glires</taxon>
        <taxon>Rodentia</taxon>
        <taxon>Hystricomorpha</taxon>
        <taxon>Octodontidae</taxon>
        <taxon>Octodon</taxon>
    </lineage>
</organism>
<dbReference type="GO" id="GO:0005615">
    <property type="term" value="C:extracellular space"/>
    <property type="evidence" value="ECO:0007669"/>
    <property type="project" value="UniProtKB-UniRule"/>
</dbReference>
<evidence type="ECO:0000256" key="10">
    <source>
        <dbReference type="ARBA" id="ARBA00034135"/>
    </source>
</evidence>
<accession>A0A6P3ER01</accession>
<feature type="signal peptide" evidence="11">
    <location>
        <begin position="1"/>
        <end position="19"/>
    </location>
</feature>
<dbReference type="PANTHER" id="PTHR48491:SF1">
    <property type="entry name" value="INTERLEUKIN-5"/>
    <property type="match status" value="1"/>
</dbReference>
<feature type="chain" id="PRO_5028515072" description="Interleukin-5" evidence="11">
    <location>
        <begin position="20"/>
        <end position="135"/>
    </location>
</feature>
<evidence type="ECO:0000256" key="9">
    <source>
        <dbReference type="ARBA" id="ARBA00023180"/>
    </source>
</evidence>
<dbReference type="GO" id="GO:0002639">
    <property type="term" value="P:positive regulation of immunoglobulin production"/>
    <property type="evidence" value="ECO:0007669"/>
    <property type="project" value="Ensembl"/>
</dbReference>
<dbReference type="AlphaFoldDB" id="A0A6P3ER01"/>
<gene>
    <name evidence="13" type="primary">Il5</name>
    <name evidence="11" type="synonym">IL5</name>
</gene>
<dbReference type="InParanoid" id="A0A6P3ER01"/>
<dbReference type="GO" id="GO:0005137">
    <property type="term" value="F:interleukin-5 receptor binding"/>
    <property type="evidence" value="ECO:0007669"/>
    <property type="project" value="UniProtKB-UniRule"/>
</dbReference>
<name>A0A6P3ER01_OCTDE</name>
<reference evidence="13" key="1">
    <citation type="submission" date="2025-08" db="UniProtKB">
        <authorList>
            <consortium name="RefSeq"/>
        </authorList>
    </citation>
    <scope>IDENTIFICATION</scope>
</reference>
<dbReference type="InterPro" id="IPR000186">
    <property type="entry name" value="IL-5"/>
</dbReference>
<proteinExistence type="inferred from homology"/>
<evidence type="ECO:0000313" key="12">
    <source>
        <dbReference type="Proteomes" id="UP000515203"/>
    </source>
</evidence>
<dbReference type="SUPFAM" id="SSF47266">
    <property type="entry name" value="4-helical cytokines"/>
    <property type="match status" value="1"/>
</dbReference>
<evidence type="ECO:0000256" key="4">
    <source>
        <dbReference type="ARBA" id="ARBA00022514"/>
    </source>
</evidence>
<evidence type="ECO:0000256" key="11">
    <source>
        <dbReference type="RuleBase" id="RU363136"/>
    </source>
</evidence>
<evidence type="ECO:0000256" key="5">
    <source>
        <dbReference type="ARBA" id="ARBA00022525"/>
    </source>
</evidence>
<evidence type="ECO:0000256" key="1">
    <source>
        <dbReference type="ARBA" id="ARBA00004613"/>
    </source>
</evidence>
<dbReference type="GO" id="GO:0008083">
    <property type="term" value="F:growth factor activity"/>
    <property type="evidence" value="ECO:0007669"/>
    <property type="project" value="UniProtKB-UniRule"/>
</dbReference>
<keyword evidence="5 11" id="KW-0964">Secreted</keyword>
<keyword evidence="7 11" id="KW-0339">Growth factor</keyword>
<dbReference type="GO" id="GO:0045944">
    <property type="term" value="P:positive regulation of transcription by RNA polymerase II"/>
    <property type="evidence" value="ECO:0007669"/>
    <property type="project" value="Ensembl"/>
</dbReference>
<dbReference type="GO" id="GO:0038043">
    <property type="term" value="P:interleukin-5-mediated signaling pathway"/>
    <property type="evidence" value="ECO:0007669"/>
    <property type="project" value="Ensembl"/>
</dbReference>
<keyword evidence="8 11" id="KW-1015">Disulfide bond</keyword>
<dbReference type="GO" id="GO:0006955">
    <property type="term" value="P:immune response"/>
    <property type="evidence" value="ECO:0007669"/>
    <property type="project" value="UniProtKB-UniRule"/>
</dbReference>
<dbReference type="Pfam" id="PF02025">
    <property type="entry name" value="IL5"/>
    <property type="match status" value="1"/>
</dbReference>
<evidence type="ECO:0000256" key="2">
    <source>
        <dbReference type="ARBA" id="ARBA00006740"/>
    </source>
</evidence>
<evidence type="ECO:0000256" key="7">
    <source>
        <dbReference type="ARBA" id="ARBA00023030"/>
    </source>
</evidence>
<dbReference type="CTD" id="3567"/>
<dbReference type="GO" id="GO:0005125">
    <property type="term" value="F:cytokine activity"/>
    <property type="evidence" value="ECO:0007669"/>
    <property type="project" value="UniProtKB-UniRule"/>
</dbReference>
<keyword evidence="12" id="KW-1185">Reference proteome</keyword>
<evidence type="ECO:0000256" key="6">
    <source>
        <dbReference type="ARBA" id="ARBA00022729"/>
    </source>
</evidence>
<comment type="subunit">
    <text evidence="10">Homodimer; disulfide-linked. Interacts with IL5RA. Interacts with CSF2RB.</text>
</comment>
<dbReference type="RefSeq" id="XP_004629395.1">
    <property type="nucleotide sequence ID" value="XM_004629338.1"/>
</dbReference>